<protein>
    <submittedName>
        <fullName evidence="3">Uncharacterized protein</fullName>
    </submittedName>
</protein>
<dbReference type="PANTHER" id="PTHR23159:SF60">
    <property type="entry name" value="SPINDLE ASSEMBLY ABNORMAL PROTEIN 4"/>
    <property type="match status" value="1"/>
</dbReference>
<keyword evidence="1" id="KW-0175">Coiled coil</keyword>
<gene>
    <name evidence="3" type="ORF">Vbra_21073</name>
</gene>
<dbReference type="InParanoid" id="A0A0G4EXU6"/>
<feature type="compositionally biased region" description="Basic and acidic residues" evidence="2">
    <location>
        <begin position="467"/>
        <end position="479"/>
    </location>
</feature>
<feature type="compositionally biased region" description="Basic and acidic residues" evidence="2">
    <location>
        <begin position="877"/>
        <end position="899"/>
    </location>
</feature>
<dbReference type="Proteomes" id="UP000041254">
    <property type="component" value="Unassembled WGS sequence"/>
</dbReference>
<dbReference type="EMBL" id="CDMY01000336">
    <property type="protein sequence ID" value="CEM03225.1"/>
    <property type="molecule type" value="Genomic_DNA"/>
</dbReference>
<feature type="region of interest" description="Disordered" evidence="2">
    <location>
        <begin position="398"/>
        <end position="424"/>
    </location>
</feature>
<keyword evidence="4" id="KW-1185">Reference proteome</keyword>
<feature type="coiled-coil region" evidence="1">
    <location>
        <begin position="947"/>
        <end position="974"/>
    </location>
</feature>
<name>A0A0G4EXU6_VITBC</name>
<feature type="region of interest" description="Disordered" evidence="2">
    <location>
        <begin position="167"/>
        <end position="204"/>
    </location>
</feature>
<evidence type="ECO:0000256" key="2">
    <source>
        <dbReference type="SAM" id="MobiDB-lite"/>
    </source>
</evidence>
<feature type="compositionally biased region" description="Basic and acidic residues" evidence="2">
    <location>
        <begin position="1172"/>
        <end position="1194"/>
    </location>
</feature>
<accession>A0A0G4EXU6</accession>
<evidence type="ECO:0000256" key="1">
    <source>
        <dbReference type="SAM" id="Coils"/>
    </source>
</evidence>
<feature type="compositionally biased region" description="Pro residues" evidence="2">
    <location>
        <begin position="175"/>
        <end position="186"/>
    </location>
</feature>
<dbReference type="PANTHER" id="PTHR23159">
    <property type="entry name" value="CENTROSOMAL PROTEIN 2"/>
    <property type="match status" value="1"/>
</dbReference>
<evidence type="ECO:0000313" key="4">
    <source>
        <dbReference type="Proteomes" id="UP000041254"/>
    </source>
</evidence>
<feature type="region of interest" description="Disordered" evidence="2">
    <location>
        <begin position="1165"/>
        <end position="1194"/>
    </location>
</feature>
<feature type="region of interest" description="Disordered" evidence="2">
    <location>
        <begin position="449"/>
        <end position="488"/>
    </location>
</feature>
<sequence>MVNRVTVWERRYDDLDQELRTKDDALRSEAARALIAGERQLFAELFDEYKYKLFSNVDYAQREMAHLRDEHGATERAAIFKNIYEAFGDRLANTEVDLEKDRIKADLAEEHVSLYRDMVNGLLDEGRLPADVLAELKNALAHIDELATKHTKCEREHTISVGRDGSLYVSETEPTPTPTPTTPTPPAVRRDRIQRRNTLSRRASEEIETLKARVRELEEDHHTEVGMRTKYILDTEAKKDRALADLEEAKAEMQRLPNELAQANRCSPRPLLQRGWGVVLRGFHGGLLGETKRWLAEKARYAEREVRSLRDQLKSTRQDPVAMAVYFIQFWLLLVRIPGGASGLSYFIQVWLPEAPKVRNALTRAKEAAEAQKASTDSVLKIMVDKVVKLEKDIESFSPTSPQATISDPEKRYRKSHRQSLDPSAGWWGAAPAAAAAAPAAAAAAAAAGVGGSGGKRGHDEDEEQYDPNKDLSAAKRPADDDDNEDDKIEDLERQLAKAREHESAYQRALQDKKEKIEDLERQLAEVRGKAREEPQEETFESLACFRAQVLQQLDRQHDRQQKIEDYMPEAREDVEALLLALLDKSKEDFEREIDRPAEDFTKHDQNNNSEATENNATYREKLRWQWQEKLLKEYLAKKPVWLDDDNVDINGGPDRSRTMSFSRVLARGRRESLGSGWWDDEQRPRLPPLQRGFYGGLLGETKRWLAEKARYAEREVRSLRDQLKSTRQDPDPRRRLSSGLSYCIQVWLPEAPKVEKSLTTTGPDLTSTTGDKHKLEIHDKDTKITTDRDKCHEPRADLAVRRDRIQRRNTLSRRASEEIETLKARVRELDDHHTEVGMRTKYIPDTEAKKDRALADLEVARAGMNRLQNELAQANRRADTWRRRHKDTDEQLKTRDDSLRSLTRAKEAAEAQKASTDSVLKIMVDKVVRLEKDIESFSPTSPQATIRDLTKRIAALEQELSDKQEEMHMLVAAGDEEADRTLDTIKTCEEQMGRLAAQRARAHKKTEKLRLHKAKLVEGSKALVAQRTALTHRLSGQVFAALRANVTIARAEKDLKVRTLRSWPCARKRMEAELEGTKERGQYAVDSTRRILAARAIRDKLVGQRRLELSCALHSWHRQSRARATPPHPPPQSLVETCELGCQTGGALGGVGVGVLVKLPETRDVSTATETEARETEDRAAQTDSRRDDRDQNRCVGAVGLSGLISRRNELHGRSPSSALVELAYSHSPPYALHDASVSSRFLTAAVFSAWRHHTAAHRSKQLSCRSSPERFYCGLLGETKRWLTDNARYAEKELWSLRDQLQATRLDLEVARADASPLINMAIAATSMARAMSDDLRRLLWEREMELEVFKEKYNGHVSRGRDNGPFCVDWGDHWKATHESTCQPKIANSGSRLEERMLQGICQGGTLYNSIPTFPTTKQSPTCGPASVLRLHRAPHSHLYPHLYPHPHLQTHA</sequence>
<proteinExistence type="predicted"/>
<dbReference type="Gene3D" id="1.10.287.1490">
    <property type="match status" value="1"/>
</dbReference>
<organism evidence="3 4">
    <name type="scientific">Vitrella brassicaformis (strain CCMP3155)</name>
    <dbReference type="NCBI Taxonomy" id="1169540"/>
    <lineage>
        <taxon>Eukaryota</taxon>
        <taxon>Sar</taxon>
        <taxon>Alveolata</taxon>
        <taxon>Colpodellida</taxon>
        <taxon>Vitrellaceae</taxon>
        <taxon>Vitrella</taxon>
    </lineage>
</organism>
<reference evidence="3 4" key="1">
    <citation type="submission" date="2014-11" db="EMBL/GenBank/DDBJ databases">
        <authorList>
            <person name="Zhu J."/>
            <person name="Qi W."/>
            <person name="Song R."/>
        </authorList>
    </citation>
    <scope>NUCLEOTIDE SEQUENCE [LARGE SCALE GENOMIC DNA]</scope>
</reference>
<evidence type="ECO:0000313" key="3">
    <source>
        <dbReference type="EMBL" id="CEM03225.1"/>
    </source>
</evidence>
<feature type="region of interest" description="Disordered" evidence="2">
    <location>
        <begin position="876"/>
        <end position="899"/>
    </location>
</feature>
<dbReference type="VEuPathDB" id="CryptoDB:Vbra_21073"/>